<dbReference type="CDD" id="cd00077">
    <property type="entry name" value="HDc"/>
    <property type="match status" value="1"/>
</dbReference>
<dbReference type="Pfam" id="PF00013">
    <property type="entry name" value="KH_1"/>
    <property type="match status" value="1"/>
</dbReference>
<evidence type="ECO:0000259" key="8">
    <source>
        <dbReference type="PROSITE" id="PS51831"/>
    </source>
</evidence>
<dbReference type="HAMAP" id="MF_00335">
    <property type="entry name" value="RNase_Y"/>
    <property type="match status" value="1"/>
</dbReference>
<dbReference type="SUPFAM" id="SSF109604">
    <property type="entry name" value="HD-domain/PDEase-like"/>
    <property type="match status" value="1"/>
</dbReference>
<keyword evidence="4 5" id="KW-0694">RNA-binding</keyword>
<dbReference type="GO" id="GO:0003723">
    <property type="term" value="F:RNA binding"/>
    <property type="evidence" value="ECO:0007669"/>
    <property type="project" value="UniProtKB-UniRule"/>
</dbReference>
<evidence type="ECO:0000256" key="3">
    <source>
        <dbReference type="ARBA" id="ARBA00022801"/>
    </source>
</evidence>
<dbReference type="SMART" id="SM00471">
    <property type="entry name" value="HDc"/>
    <property type="match status" value="1"/>
</dbReference>
<evidence type="ECO:0000313" key="10">
    <source>
        <dbReference type="Proteomes" id="UP000178179"/>
    </source>
</evidence>
<dbReference type="GO" id="GO:0005886">
    <property type="term" value="C:plasma membrane"/>
    <property type="evidence" value="ECO:0007669"/>
    <property type="project" value="UniProtKB-UniRule"/>
</dbReference>
<sequence length="506" mass="56806">MNQTLVVALFVLLGVAVGYFTRQQVASRLKGKQGEKLEEEAQKARTQAQEIILEAKDKAASLIDEARQEEKERKLSITKLEERLIEKEGALSTKEKEIEEVKKGLTSKEGDLENLRKDFEGTRARIQEDLAKISGMKPEEAKKKLIDEVKDQYREDLVQVLHELSHDRKEEVEKKSMEIMTAAMQRYARSHVSDVTTSIFTLPSEDLKGKIIGREGRNIRAIERLTGTELIIDETPETIIISSFDPMRREIARLALAKLVKDGRIQPAKIEERVEEAKAEIEKRMYEIGEEAAFETGIFDLPKEIIHLLGRLNFRTSFGQNVLTHSIEMAHLAGMIAAELGADVEVAKRGALLHDIGKAIDHEVEGTHVELGRKILSKYGVSEAVVKAMESHHDDYPFSTSESFIVAAVDALSAARPGARRGTLEHYIKRLDDLEKVASSFDGVQQAYAVSAGRELRIFVIPEKIDDFGALQLARDIAGKIKSDLNYPGEIKVNVIRETRAVEYAR</sequence>
<dbReference type="SMART" id="SM00322">
    <property type="entry name" value="KH"/>
    <property type="match status" value="1"/>
</dbReference>
<accession>A0A1G1YWJ3</accession>
<keyword evidence="3 5" id="KW-0378">Hydrolase</keyword>
<dbReference type="Pfam" id="PF01966">
    <property type="entry name" value="HD"/>
    <property type="match status" value="1"/>
</dbReference>
<dbReference type="InterPro" id="IPR017705">
    <property type="entry name" value="Ribonuclease_Y"/>
</dbReference>
<comment type="function">
    <text evidence="5">Endoribonuclease that initiates mRNA decay.</text>
</comment>
<keyword evidence="7" id="KW-0175">Coiled coil</keyword>
<feature type="coiled-coil region" evidence="7">
    <location>
        <begin position="34"/>
        <end position="118"/>
    </location>
</feature>
<protein>
    <recommendedName>
        <fullName evidence="5 6">Ribonuclease Y</fullName>
        <shortName evidence="5">RNase Y</shortName>
        <ecNumber evidence="5 6">3.1.-.-</ecNumber>
    </recommendedName>
</protein>
<dbReference type="EMBL" id="MHIS01000021">
    <property type="protein sequence ID" value="OGY56136.1"/>
    <property type="molecule type" value="Genomic_DNA"/>
</dbReference>
<organism evidence="9 10">
    <name type="scientific">Candidatus Colwellbacteria bacterium GWA2_46_10</name>
    <dbReference type="NCBI Taxonomy" id="1797684"/>
    <lineage>
        <taxon>Bacteria</taxon>
        <taxon>Candidatus Colwelliibacteriota</taxon>
    </lineage>
</organism>
<dbReference type="InterPro" id="IPR006674">
    <property type="entry name" value="HD_domain"/>
</dbReference>
<dbReference type="AlphaFoldDB" id="A0A1G1YWJ3"/>
<dbReference type="PROSITE" id="PS51831">
    <property type="entry name" value="HD"/>
    <property type="match status" value="1"/>
</dbReference>
<evidence type="ECO:0000256" key="2">
    <source>
        <dbReference type="ARBA" id="ARBA00022759"/>
    </source>
</evidence>
<dbReference type="InterPro" id="IPR036612">
    <property type="entry name" value="KH_dom_type_1_sf"/>
</dbReference>
<keyword evidence="1 5" id="KW-0540">Nuclease</keyword>
<dbReference type="Proteomes" id="UP000178179">
    <property type="component" value="Unassembled WGS sequence"/>
</dbReference>
<dbReference type="PANTHER" id="PTHR12826">
    <property type="entry name" value="RIBONUCLEASE Y"/>
    <property type="match status" value="1"/>
</dbReference>
<dbReference type="CDD" id="cd22431">
    <property type="entry name" value="KH-I_RNaseY"/>
    <property type="match status" value="1"/>
</dbReference>
<dbReference type="PROSITE" id="PS50084">
    <property type="entry name" value="KH_TYPE_1"/>
    <property type="match status" value="1"/>
</dbReference>
<proteinExistence type="inferred from homology"/>
<dbReference type="GO" id="GO:0004521">
    <property type="term" value="F:RNA endonuclease activity"/>
    <property type="evidence" value="ECO:0007669"/>
    <property type="project" value="UniProtKB-UniRule"/>
</dbReference>
<dbReference type="InterPro" id="IPR004088">
    <property type="entry name" value="KH_dom_type_1"/>
</dbReference>
<dbReference type="GO" id="GO:0016787">
    <property type="term" value="F:hydrolase activity"/>
    <property type="evidence" value="ECO:0007669"/>
    <property type="project" value="UniProtKB-KW"/>
</dbReference>
<dbReference type="EC" id="3.1.-.-" evidence="5 6"/>
<evidence type="ECO:0000313" key="9">
    <source>
        <dbReference type="EMBL" id="OGY56136.1"/>
    </source>
</evidence>
<dbReference type="GO" id="GO:0006402">
    <property type="term" value="P:mRNA catabolic process"/>
    <property type="evidence" value="ECO:0007669"/>
    <property type="project" value="UniProtKB-UniRule"/>
</dbReference>
<dbReference type="SUPFAM" id="SSF54791">
    <property type="entry name" value="Eukaryotic type KH-domain (KH-domain type I)"/>
    <property type="match status" value="1"/>
</dbReference>
<keyword evidence="2 5" id="KW-0255">Endonuclease</keyword>
<dbReference type="Gene3D" id="3.30.1370.10">
    <property type="entry name" value="K Homology domain, type 1"/>
    <property type="match status" value="1"/>
</dbReference>
<reference evidence="9 10" key="1">
    <citation type="journal article" date="2016" name="Nat. Commun.">
        <title>Thousands of microbial genomes shed light on interconnected biogeochemical processes in an aquifer system.</title>
        <authorList>
            <person name="Anantharaman K."/>
            <person name="Brown C.T."/>
            <person name="Hug L.A."/>
            <person name="Sharon I."/>
            <person name="Castelle C.J."/>
            <person name="Probst A.J."/>
            <person name="Thomas B.C."/>
            <person name="Singh A."/>
            <person name="Wilkins M.J."/>
            <person name="Karaoz U."/>
            <person name="Brodie E.L."/>
            <person name="Williams K.H."/>
            <person name="Hubbard S.S."/>
            <person name="Banfield J.F."/>
        </authorList>
    </citation>
    <scope>NUCLEOTIDE SEQUENCE [LARGE SCALE GENOMIC DNA]</scope>
</reference>
<gene>
    <name evidence="5" type="primary">rny</name>
    <name evidence="9" type="ORF">A2119_02935</name>
</gene>
<evidence type="ECO:0000256" key="4">
    <source>
        <dbReference type="ARBA" id="ARBA00022884"/>
    </source>
</evidence>
<comment type="similarity">
    <text evidence="5">Belongs to the RNase Y family.</text>
</comment>
<name>A0A1G1YWJ3_9BACT</name>
<comment type="caution">
    <text evidence="9">The sequence shown here is derived from an EMBL/GenBank/DDBJ whole genome shotgun (WGS) entry which is preliminary data.</text>
</comment>
<evidence type="ECO:0000256" key="5">
    <source>
        <dbReference type="HAMAP-Rule" id="MF_00335"/>
    </source>
</evidence>
<dbReference type="Gene3D" id="1.10.3210.10">
    <property type="entry name" value="Hypothetical protein af1432"/>
    <property type="match status" value="1"/>
</dbReference>
<evidence type="ECO:0000256" key="6">
    <source>
        <dbReference type="NCBIfam" id="TIGR03319"/>
    </source>
</evidence>
<dbReference type="InterPro" id="IPR006675">
    <property type="entry name" value="HDIG_dom"/>
</dbReference>
<dbReference type="InterPro" id="IPR003607">
    <property type="entry name" value="HD/PDEase_dom"/>
</dbReference>
<dbReference type="InterPro" id="IPR022711">
    <property type="entry name" value="RNase_Y_N"/>
</dbReference>
<evidence type="ECO:0000256" key="7">
    <source>
        <dbReference type="SAM" id="Coils"/>
    </source>
</evidence>
<dbReference type="InterPro" id="IPR004087">
    <property type="entry name" value="KH_dom"/>
</dbReference>
<dbReference type="NCBIfam" id="TIGR00277">
    <property type="entry name" value="HDIG"/>
    <property type="match status" value="1"/>
</dbReference>
<feature type="domain" description="HD" evidence="8">
    <location>
        <begin position="322"/>
        <end position="415"/>
    </location>
</feature>
<dbReference type="PANTHER" id="PTHR12826:SF15">
    <property type="entry name" value="RIBONUCLEASE Y"/>
    <property type="match status" value="1"/>
</dbReference>
<dbReference type="NCBIfam" id="TIGR03319">
    <property type="entry name" value="RNase_Y"/>
    <property type="match status" value="1"/>
</dbReference>
<dbReference type="Pfam" id="PF12072">
    <property type="entry name" value="RNase_Y_N"/>
    <property type="match status" value="1"/>
</dbReference>
<evidence type="ECO:0000256" key="1">
    <source>
        <dbReference type="ARBA" id="ARBA00022722"/>
    </source>
</evidence>